<dbReference type="RefSeq" id="WP_127199899.1">
    <property type="nucleotide sequence ID" value="NZ_RZNX01000006.1"/>
</dbReference>
<keyword evidence="4" id="KW-1185">Reference proteome</keyword>
<dbReference type="Pfam" id="PF14398">
    <property type="entry name" value="ATPgrasp_YheCD"/>
    <property type="match status" value="1"/>
</dbReference>
<name>A0A433X5Y9_9BACL</name>
<dbReference type="AlphaFoldDB" id="A0A433X5Y9"/>
<dbReference type="GO" id="GO:0046872">
    <property type="term" value="F:metal ion binding"/>
    <property type="evidence" value="ECO:0007669"/>
    <property type="project" value="InterPro"/>
</dbReference>
<protein>
    <submittedName>
        <fullName evidence="3">YheC/YheD family protein</fullName>
    </submittedName>
</protein>
<dbReference type="EMBL" id="RZNX01000006">
    <property type="protein sequence ID" value="RUT29515.1"/>
    <property type="molecule type" value="Genomic_DNA"/>
</dbReference>
<proteinExistence type="predicted"/>
<keyword evidence="1" id="KW-0067">ATP-binding</keyword>
<dbReference type="Gene3D" id="3.30.470.20">
    <property type="entry name" value="ATP-grasp fold, B domain"/>
    <property type="match status" value="1"/>
</dbReference>
<reference evidence="3 4" key="1">
    <citation type="submission" date="2018-12" db="EMBL/GenBank/DDBJ databases">
        <authorList>
            <person name="Sun L."/>
            <person name="Chen Z."/>
        </authorList>
    </citation>
    <scope>NUCLEOTIDE SEQUENCE [LARGE SCALE GENOMIC DNA]</scope>
    <source>
        <strain evidence="3 4">3-5-3</strain>
    </source>
</reference>
<evidence type="ECO:0000313" key="4">
    <source>
        <dbReference type="Proteomes" id="UP000272464"/>
    </source>
</evidence>
<evidence type="ECO:0000313" key="3">
    <source>
        <dbReference type="EMBL" id="RUT29515.1"/>
    </source>
</evidence>
<dbReference type="SUPFAM" id="SSF56059">
    <property type="entry name" value="Glutathione synthetase ATP-binding domain-like"/>
    <property type="match status" value="1"/>
</dbReference>
<organism evidence="3 4">
    <name type="scientific">Paenibacillus zeisoli</name>
    <dbReference type="NCBI Taxonomy" id="2496267"/>
    <lineage>
        <taxon>Bacteria</taxon>
        <taxon>Bacillati</taxon>
        <taxon>Bacillota</taxon>
        <taxon>Bacilli</taxon>
        <taxon>Bacillales</taxon>
        <taxon>Paenibacillaceae</taxon>
        <taxon>Paenibacillus</taxon>
    </lineage>
</organism>
<sequence>MSQPVLGILTLYLNEKKHLEERSIYQRMITEGQKLGMDVFVFTPADVHQNKDIIHALIYDPQSRKWSRKWRKFPDLIFDRCRIQKSKRFEQLKQFRSKYGHLHFLNRPLRDKWTIHQVLSKRSKFRDHLPDTVLFNNLSDVYKLLKRCNPIYLKPINGTGGRGILKIEKIGPKLYQIQGRNPQRKIISPQKLHPSRLGPYLLGWRSYSRYIVQEGIRIQLPNGRVHDYRVLVQKNGSGEWEVTGGAGRVGVPRSVTSNIHGGGHAVPMNTQLKHWFPSEERRSEIRKTTDQLCLEIAKYLEDTYDALCELALDIAIDKQGHIYVLEVNPKPAREVFALSGDMEAYRKAITRPLEYALWQYNKKNDNKGDIKNDIKNDKQTAAE</sequence>
<feature type="domain" description="ATP-grasp" evidence="2">
    <location>
        <begin position="119"/>
        <end position="358"/>
    </location>
</feature>
<accession>A0A433X5Y9</accession>
<gene>
    <name evidence="3" type="ORF">EJP77_14130</name>
</gene>
<dbReference type="PROSITE" id="PS50975">
    <property type="entry name" value="ATP_GRASP"/>
    <property type="match status" value="1"/>
</dbReference>
<dbReference type="InterPro" id="IPR026838">
    <property type="entry name" value="YheC/D"/>
</dbReference>
<evidence type="ECO:0000259" key="2">
    <source>
        <dbReference type="PROSITE" id="PS50975"/>
    </source>
</evidence>
<dbReference type="InterPro" id="IPR011761">
    <property type="entry name" value="ATP-grasp"/>
</dbReference>
<evidence type="ECO:0000256" key="1">
    <source>
        <dbReference type="PROSITE-ProRule" id="PRU00409"/>
    </source>
</evidence>
<keyword evidence="1" id="KW-0547">Nucleotide-binding</keyword>
<dbReference type="OrthoDB" id="7869153at2"/>
<comment type="caution">
    <text evidence="3">The sequence shown here is derived from an EMBL/GenBank/DDBJ whole genome shotgun (WGS) entry which is preliminary data.</text>
</comment>
<dbReference type="GO" id="GO:0005524">
    <property type="term" value="F:ATP binding"/>
    <property type="evidence" value="ECO:0007669"/>
    <property type="project" value="UniProtKB-UniRule"/>
</dbReference>
<dbReference type="Proteomes" id="UP000272464">
    <property type="component" value="Unassembled WGS sequence"/>
</dbReference>